<comment type="caution">
    <text evidence="1">The sequence shown here is derived from an EMBL/GenBank/DDBJ whole genome shotgun (WGS) entry which is preliminary data.</text>
</comment>
<evidence type="ECO:0000313" key="2">
    <source>
        <dbReference type="Proteomes" id="UP000324222"/>
    </source>
</evidence>
<organism evidence="1 2">
    <name type="scientific">Portunus trituberculatus</name>
    <name type="common">Swimming crab</name>
    <name type="synonym">Neptunus trituberculatus</name>
    <dbReference type="NCBI Taxonomy" id="210409"/>
    <lineage>
        <taxon>Eukaryota</taxon>
        <taxon>Metazoa</taxon>
        <taxon>Ecdysozoa</taxon>
        <taxon>Arthropoda</taxon>
        <taxon>Crustacea</taxon>
        <taxon>Multicrustacea</taxon>
        <taxon>Malacostraca</taxon>
        <taxon>Eumalacostraca</taxon>
        <taxon>Eucarida</taxon>
        <taxon>Decapoda</taxon>
        <taxon>Pleocyemata</taxon>
        <taxon>Brachyura</taxon>
        <taxon>Eubrachyura</taxon>
        <taxon>Portunoidea</taxon>
        <taxon>Portunidae</taxon>
        <taxon>Portuninae</taxon>
        <taxon>Portunus</taxon>
    </lineage>
</organism>
<gene>
    <name evidence="1" type="ORF">E2C01_071947</name>
</gene>
<dbReference type="AlphaFoldDB" id="A0A5B7I196"/>
<reference evidence="1 2" key="1">
    <citation type="submission" date="2019-05" db="EMBL/GenBank/DDBJ databases">
        <title>Another draft genome of Portunus trituberculatus and its Hox gene families provides insights of decapod evolution.</title>
        <authorList>
            <person name="Jeong J.-H."/>
            <person name="Song I."/>
            <person name="Kim S."/>
            <person name="Choi T."/>
            <person name="Kim D."/>
            <person name="Ryu S."/>
            <person name="Kim W."/>
        </authorList>
    </citation>
    <scope>NUCLEOTIDE SEQUENCE [LARGE SCALE GENOMIC DNA]</scope>
    <source>
        <tissue evidence="1">Muscle</tissue>
    </source>
</reference>
<dbReference type="Proteomes" id="UP000324222">
    <property type="component" value="Unassembled WGS sequence"/>
</dbReference>
<proteinExistence type="predicted"/>
<keyword evidence="2" id="KW-1185">Reference proteome</keyword>
<name>A0A5B7I196_PORTR</name>
<accession>A0A5B7I196</accession>
<sequence length="85" mass="8811">MVLLPVCVCGGGVAGAVPPALYVVLRRFIATCAACVAGREKKVLVCWTLTGIAAFITIITTSINTSFITLPPPPPPPPPPRALRS</sequence>
<evidence type="ECO:0000313" key="1">
    <source>
        <dbReference type="EMBL" id="MPC77492.1"/>
    </source>
</evidence>
<dbReference type="EMBL" id="VSRR010045991">
    <property type="protein sequence ID" value="MPC77492.1"/>
    <property type="molecule type" value="Genomic_DNA"/>
</dbReference>
<protein>
    <submittedName>
        <fullName evidence="1">Uncharacterized protein</fullName>
    </submittedName>
</protein>